<dbReference type="InterPro" id="IPR040079">
    <property type="entry name" value="Glutathione_S-Trfase"/>
</dbReference>
<dbReference type="SUPFAM" id="SSF47616">
    <property type="entry name" value="GST C-terminal domain-like"/>
    <property type="match status" value="1"/>
</dbReference>
<dbReference type="PROSITE" id="PS50404">
    <property type="entry name" value="GST_NTER"/>
    <property type="match status" value="1"/>
</dbReference>
<protein>
    <submittedName>
        <fullName evidence="3">Glutathione S-transferase domain-containing protein</fullName>
    </submittedName>
</protein>
<keyword evidence="3" id="KW-0808">Transferase</keyword>
<dbReference type="InterPro" id="IPR036282">
    <property type="entry name" value="Glutathione-S-Trfase_C_sf"/>
</dbReference>
<reference evidence="3 4" key="1">
    <citation type="submission" date="2016-01" db="EMBL/GenBank/DDBJ databases">
        <authorList>
            <person name="Oliw E.H."/>
        </authorList>
    </citation>
    <scope>NUCLEOTIDE SEQUENCE [LARGE SCALE GENOMIC DNA]</scope>
    <source>
        <strain evidence="3">LMG 22029</strain>
    </source>
</reference>
<accession>A0A158ERZ9</accession>
<dbReference type="InterPro" id="IPR004045">
    <property type="entry name" value="Glutathione_S-Trfase_N"/>
</dbReference>
<sequence length="292" mass="32733">MADSRDCIPPKVWTRNKPSGGTFANINRPVAGPTHEKVLPVGRHPLQLYSLGTPNGVKVTIMLEELLAAGFAGAEYDAWLIRIGEGEQFGSGFVDINPNSTIPALLDRSGPKPVRVFESGSILLYLAEKFEAFLPEDVETRTETLNWLFWQMGSAPYLGGGFGHFYAYAPTKIEYAIDRFAMEVKRQLDVLDRRLAANEYLAGDDYTIADMAVFPWYGGLVKGWQYGAAEFLSVQDYTNVQRWADMLLARPAVRRGRMVNRTSGELFGQLRERHDARDFETATQDRMEGVQP</sequence>
<dbReference type="SFLD" id="SFLDS00019">
    <property type="entry name" value="Glutathione_Transferase_(cytos"/>
    <property type="match status" value="1"/>
</dbReference>
<dbReference type="PANTHER" id="PTHR44051">
    <property type="entry name" value="GLUTATHIONE S-TRANSFERASE-RELATED"/>
    <property type="match status" value="1"/>
</dbReference>
<evidence type="ECO:0000313" key="3">
    <source>
        <dbReference type="EMBL" id="SAL09440.1"/>
    </source>
</evidence>
<dbReference type="CDD" id="cd03048">
    <property type="entry name" value="GST_N_Ure2p_like"/>
    <property type="match status" value="1"/>
</dbReference>
<dbReference type="OrthoDB" id="81087at2"/>
<dbReference type="PROSITE" id="PS50405">
    <property type="entry name" value="GST_CTER"/>
    <property type="match status" value="1"/>
</dbReference>
<feature type="domain" description="GST N-terminal" evidence="1">
    <location>
        <begin position="47"/>
        <end position="134"/>
    </location>
</feature>
<dbReference type="RefSeq" id="WP_060816707.1">
    <property type="nucleotide sequence ID" value="NZ_FCOC02000001.1"/>
</dbReference>
<dbReference type="CDD" id="cd10292">
    <property type="entry name" value="GST_C_YghU_like"/>
    <property type="match status" value="1"/>
</dbReference>
<dbReference type="Gene3D" id="3.40.30.10">
    <property type="entry name" value="Glutaredoxin"/>
    <property type="match status" value="1"/>
</dbReference>
<dbReference type="Pfam" id="PF13410">
    <property type="entry name" value="GST_C_2"/>
    <property type="match status" value="1"/>
</dbReference>
<dbReference type="InterPro" id="IPR036249">
    <property type="entry name" value="Thioredoxin-like_sf"/>
</dbReference>
<evidence type="ECO:0000259" key="2">
    <source>
        <dbReference type="PROSITE" id="PS50405"/>
    </source>
</evidence>
<dbReference type="Gene3D" id="1.20.1050.10">
    <property type="match status" value="1"/>
</dbReference>
<dbReference type="SFLD" id="SFLDG01151">
    <property type="entry name" value="Main.2:_Nu-like"/>
    <property type="match status" value="1"/>
</dbReference>
<dbReference type="SUPFAM" id="SSF52833">
    <property type="entry name" value="Thioredoxin-like"/>
    <property type="match status" value="1"/>
</dbReference>
<dbReference type="Proteomes" id="UP000054893">
    <property type="component" value="Unassembled WGS sequence"/>
</dbReference>
<dbReference type="GO" id="GO:0016740">
    <property type="term" value="F:transferase activity"/>
    <property type="evidence" value="ECO:0007669"/>
    <property type="project" value="UniProtKB-KW"/>
</dbReference>
<evidence type="ECO:0000313" key="4">
    <source>
        <dbReference type="Proteomes" id="UP000054893"/>
    </source>
</evidence>
<dbReference type="NCBIfam" id="NF008731">
    <property type="entry name" value="PRK11752.1"/>
    <property type="match status" value="1"/>
</dbReference>
<dbReference type="PANTHER" id="PTHR44051:SF22">
    <property type="entry name" value="DISULFIDE-BOND OXIDOREDUCTASE YGHU"/>
    <property type="match status" value="1"/>
</dbReference>
<feature type="domain" description="GST C-terminal" evidence="2">
    <location>
        <begin position="137"/>
        <end position="266"/>
    </location>
</feature>
<evidence type="ECO:0000259" key="1">
    <source>
        <dbReference type="PROSITE" id="PS50404"/>
    </source>
</evidence>
<dbReference type="SFLD" id="SFLDG00358">
    <property type="entry name" value="Main_(cytGST)"/>
    <property type="match status" value="1"/>
</dbReference>
<gene>
    <name evidence="3" type="ORF">AWB64_00146</name>
</gene>
<name>A0A158ERZ9_CABSO</name>
<dbReference type="Pfam" id="PF02798">
    <property type="entry name" value="GST_N"/>
    <property type="match status" value="1"/>
</dbReference>
<organism evidence="3 4">
    <name type="scientific">Caballeronia sordidicola</name>
    <name type="common">Burkholderia sordidicola</name>
    <dbReference type="NCBI Taxonomy" id="196367"/>
    <lineage>
        <taxon>Bacteria</taxon>
        <taxon>Pseudomonadati</taxon>
        <taxon>Pseudomonadota</taxon>
        <taxon>Betaproteobacteria</taxon>
        <taxon>Burkholderiales</taxon>
        <taxon>Burkholderiaceae</taxon>
        <taxon>Caballeronia</taxon>
    </lineage>
</organism>
<dbReference type="AlphaFoldDB" id="A0A158ERZ9"/>
<dbReference type="InterPro" id="IPR010987">
    <property type="entry name" value="Glutathione-S-Trfase_C-like"/>
</dbReference>
<dbReference type="EMBL" id="FCOC02000001">
    <property type="protein sequence ID" value="SAL09440.1"/>
    <property type="molecule type" value="Genomic_DNA"/>
</dbReference>
<proteinExistence type="predicted"/>